<dbReference type="Proteomes" id="UP001152797">
    <property type="component" value="Unassembled WGS sequence"/>
</dbReference>
<dbReference type="SUPFAM" id="SSF55920">
    <property type="entry name" value="Creatinase/aminopeptidase"/>
    <property type="match status" value="1"/>
</dbReference>
<dbReference type="PANTHER" id="PTHR46112">
    <property type="entry name" value="AMINOPEPTIDASE"/>
    <property type="match status" value="1"/>
</dbReference>
<dbReference type="Pfam" id="PF00557">
    <property type="entry name" value="Peptidase_M24"/>
    <property type="match status" value="1"/>
</dbReference>
<organism evidence="3">
    <name type="scientific">Cladocopium goreaui</name>
    <dbReference type="NCBI Taxonomy" id="2562237"/>
    <lineage>
        <taxon>Eukaryota</taxon>
        <taxon>Sar</taxon>
        <taxon>Alveolata</taxon>
        <taxon>Dinophyceae</taxon>
        <taxon>Suessiales</taxon>
        <taxon>Symbiodiniaceae</taxon>
        <taxon>Cladocopium</taxon>
    </lineage>
</organism>
<dbReference type="EMBL" id="CAMXCT020000220">
    <property type="protein sequence ID" value="CAL1129077.1"/>
    <property type="molecule type" value="Genomic_DNA"/>
</dbReference>
<feature type="domain" description="Creatinase N-terminal" evidence="2">
    <location>
        <begin position="221"/>
        <end position="357"/>
    </location>
</feature>
<reference evidence="4" key="2">
    <citation type="submission" date="2024-04" db="EMBL/GenBank/DDBJ databases">
        <authorList>
            <person name="Chen Y."/>
            <person name="Shah S."/>
            <person name="Dougan E. K."/>
            <person name="Thang M."/>
            <person name="Chan C."/>
        </authorList>
    </citation>
    <scope>NUCLEOTIDE SEQUENCE [LARGE SCALE GENOMIC DNA]</scope>
</reference>
<dbReference type="PANTHER" id="PTHR46112:SF2">
    <property type="entry name" value="XAA-PRO AMINOPEPTIDASE P-RELATED"/>
    <property type="match status" value="1"/>
</dbReference>
<dbReference type="InterPro" id="IPR036005">
    <property type="entry name" value="Creatinase/aminopeptidase-like"/>
</dbReference>
<name>A0A9P1BLV3_9DINO</name>
<reference evidence="3" key="1">
    <citation type="submission" date="2022-10" db="EMBL/GenBank/DDBJ databases">
        <authorList>
            <person name="Chen Y."/>
            <person name="Dougan E. K."/>
            <person name="Chan C."/>
            <person name="Rhodes N."/>
            <person name="Thang M."/>
        </authorList>
    </citation>
    <scope>NUCLEOTIDE SEQUENCE</scope>
</reference>
<dbReference type="Pfam" id="PF10294">
    <property type="entry name" value="Methyltransf_16"/>
    <property type="match status" value="1"/>
</dbReference>
<dbReference type="Gene3D" id="3.40.350.10">
    <property type="entry name" value="Creatinase/prolidase N-terminal domain"/>
    <property type="match status" value="1"/>
</dbReference>
<evidence type="ECO:0000259" key="2">
    <source>
        <dbReference type="Pfam" id="PF01321"/>
    </source>
</evidence>
<dbReference type="EMBL" id="CAMXCT030000220">
    <property type="protein sequence ID" value="CAL4763014.1"/>
    <property type="molecule type" value="Genomic_DNA"/>
</dbReference>
<dbReference type="Gene3D" id="3.90.230.10">
    <property type="entry name" value="Creatinase/methionine aminopeptidase superfamily"/>
    <property type="match status" value="1"/>
</dbReference>
<keyword evidence="6" id="KW-1185">Reference proteome</keyword>
<dbReference type="AlphaFoldDB" id="A0A9P1BLV3"/>
<protein>
    <submittedName>
        <fullName evidence="5">Hydrolase/peptidase y4tM</fullName>
    </submittedName>
</protein>
<accession>A0A9P1BLV3</accession>
<dbReference type="OrthoDB" id="412708at2759"/>
<dbReference type="InterPro" id="IPR019410">
    <property type="entry name" value="Methyltransf_16"/>
</dbReference>
<evidence type="ECO:0000313" key="3">
    <source>
        <dbReference type="EMBL" id="CAI3975702.1"/>
    </source>
</evidence>
<dbReference type="InterPro" id="IPR000994">
    <property type="entry name" value="Pept_M24"/>
</dbReference>
<dbReference type="InterPro" id="IPR050659">
    <property type="entry name" value="Peptidase_M24B"/>
</dbReference>
<dbReference type="EMBL" id="CAMXCT010000220">
    <property type="protein sequence ID" value="CAI3975702.1"/>
    <property type="molecule type" value="Genomic_DNA"/>
</dbReference>
<evidence type="ECO:0000313" key="4">
    <source>
        <dbReference type="EMBL" id="CAL1129077.1"/>
    </source>
</evidence>
<dbReference type="InterPro" id="IPR029149">
    <property type="entry name" value="Creatin/AminoP/Spt16_N"/>
</dbReference>
<proteinExistence type="predicted"/>
<gene>
    <name evidence="3" type="ORF">C1SCF055_LOCUS3991</name>
</gene>
<evidence type="ECO:0000313" key="6">
    <source>
        <dbReference type="Proteomes" id="UP001152797"/>
    </source>
</evidence>
<dbReference type="InterPro" id="IPR000587">
    <property type="entry name" value="Creatinase_N"/>
</dbReference>
<evidence type="ECO:0000259" key="1">
    <source>
        <dbReference type="Pfam" id="PF00557"/>
    </source>
</evidence>
<comment type="caution">
    <text evidence="3">The sequence shown here is derived from an EMBL/GenBank/DDBJ whole genome shotgun (WGS) entry which is preliminary data.</text>
</comment>
<dbReference type="Gene3D" id="3.40.50.150">
    <property type="entry name" value="Vaccinia Virus protein VP39"/>
    <property type="match status" value="1"/>
</dbReference>
<feature type="domain" description="Peptidase M24" evidence="1">
    <location>
        <begin position="365"/>
        <end position="582"/>
    </location>
</feature>
<dbReference type="Pfam" id="PF01321">
    <property type="entry name" value="Creatinase_N"/>
    <property type="match status" value="1"/>
</dbReference>
<dbReference type="GO" id="GO:0016787">
    <property type="term" value="F:hydrolase activity"/>
    <property type="evidence" value="ECO:0007669"/>
    <property type="project" value="UniProtKB-KW"/>
</dbReference>
<dbReference type="CDD" id="cd01066">
    <property type="entry name" value="APP_MetAP"/>
    <property type="match status" value="1"/>
</dbReference>
<sequence length="605" mass="66497">MPGFGLAFLGHQVWGPWLSAAATRNENGSFEQVLLTDIGAEQAAATQGNIAQNMQTLAATGGSAQYGHLDWRQLPERSQYGRFDLVLASDVIWQCPGLLAVLVLKKLFSRTRQEIKSPLSFSTRQEVHWRRSDLSHLTSESQCAGKLLLSLSFRLSTTCSVLFKRSDDSSSRCSEPLFAMGLAFEEVVSDVLVGQKPDGLPLFHGWDGQPLRVPAEEYKQRVTQTRKSMQQDGIDFLIVVQPEDLYYLTGFYTIGDSAPQALVLPHDGEPFLVARLIECDLVPKLSWVSKVWTCPDKASVSEVFMYAITAANVQDGRVGIQLQSISAAHFFHLQKFLRKFETEIVDGSKTVERVRLVKSDFEKDRIKDASVISEAALQSALDLIKPGVLLSKLHRKSYDALISSGSEVPGYLPIVRTTDPSGHGSWMAGEECAPGNLVFLELSGCKFGHHAPLMRTAYILKPEETEAPAWLLEAERLIQKTFEVCLPMMVPGAKANDIDAAGREIMMKNSFGLSMAARLAYSTGSTSTQPAGHAGWGDADFSLVGHNHGELKAGMVFHFIPWFQKYNEPSGPIGLSDTVIVTTEGGRRFGELPLTVKSVESVEIS</sequence>
<evidence type="ECO:0000313" key="5">
    <source>
        <dbReference type="EMBL" id="CAL4763014.1"/>
    </source>
</evidence>
<keyword evidence="5" id="KW-0378">Hydrolase</keyword>
<dbReference type="SUPFAM" id="SSF53092">
    <property type="entry name" value="Creatinase/prolidase N-terminal domain"/>
    <property type="match status" value="1"/>
</dbReference>
<dbReference type="InterPro" id="IPR029063">
    <property type="entry name" value="SAM-dependent_MTases_sf"/>
</dbReference>